<sequence length="304" mass="33145">MFTLAHLSDPHLGPLPDPRFRELLSKRVIGYVNWRRNRARSMGGDYLATLIADIHDQRPDHIAVTGDLVNIALDREIAAAQTWLSTLGGADTVSVVPGNHDAYVPGAIRRATDAWTAYMRGDAEEGTAFPYVRRRGPVAFIGVSTARASGPWFATGRVGSRQTKRLIDALAGLRDEGLFRILLIHHPPGRKATSWVKRLTDASRLRAAVKLSGCELVLHGHTHLATQASIEGPSGDVPVICVPSASNAPGGKRPSSRYNLFRISETGNGWRCQMEERGFRDRSGGVIRLAERDIPIPNGRAGIN</sequence>
<dbReference type="InterPro" id="IPR050884">
    <property type="entry name" value="CNP_phosphodiesterase-III"/>
</dbReference>
<proteinExistence type="inferred from homology"/>
<keyword evidence="1" id="KW-0479">Metal-binding</keyword>
<dbReference type="Gene3D" id="3.60.21.10">
    <property type="match status" value="1"/>
</dbReference>
<dbReference type="EMBL" id="JACFXV010000029">
    <property type="protein sequence ID" value="MBA5775719.1"/>
    <property type="molecule type" value="Genomic_DNA"/>
</dbReference>
<comment type="similarity">
    <text evidence="4">Belongs to the cyclic nucleotide phosphodiesterase class-III family.</text>
</comment>
<protein>
    <submittedName>
        <fullName evidence="6">Metallophosphoesterase</fullName>
    </submittedName>
</protein>
<feature type="domain" description="Calcineurin-like phosphoesterase" evidence="5">
    <location>
        <begin position="3"/>
        <end position="223"/>
    </location>
</feature>
<evidence type="ECO:0000256" key="3">
    <source>
        <dbReference type="ARBA" id="ARBA00023004"/>
    </source>
</evidence>
<dbReference type="InterPro" id="IPR029052">
    <property type="entry name" value="Metallo-depent_PP-like"/>
</dbReference>
<evidence type="ECO:0000313" key="7">
    <source>
        <dbReference type="Proteomes" id="UP000541109"/>
    </source>
</evidence>
<dbReference type="Proteomes" id="UP000541109">
    <property type="component" value="Unassembled WGS sequence"/>
</dbReference>
<gene>
    <name evidence="6" type="ORF">H2509_01115</name>
</gene>
<dbReference type="PANTHER" id="PTHR42988">
    <property type="entry name" value="PHOSPHOHYDROLASE"/>
    <property type="match status" value="1"/>
</dbReference>
<reference evidence="6 7" key="1">
    <citation type="submission" date="2020-07" db="EMBL/GenBank/DDBJ databases">
        <title>Stappia sp., F7233, whole genome shotgun sequencing project.</title>
        <authorList>
            <person name="Jiang S."/>
            <person name="Liu Z.W."/>
            <person name="Du Z.J."/>
        </authorList>
    </citation>
    <scope>NUCLEOTIDE SEQUENCE [LARGE SCALE GENOMIC DNA]</scope>
    <source>
        <strain evidence="6 7">F7233</strain>
    </source>
</reference>
<organism evidence="6 7">
    <name type="scientific">Stappia albiluteola</name>
    <dbReference type="NCBI Taxonomy" id="2758565"/>
    <lineage>
        <taxon>Bacteria</taxon>
        <taxon>Pseudomonadati</taxon>
        <taxon>Pseudomonadota</taxon>
        <taxon>Alphaproteobacteria</taxon>
        <taxon>Hyphomicrobiales</taxon>
        <taxon>Stappiaceae</taxon>
        <taxon>Stappia</taxon>
    </lineage>
</organism>
<dbReference type="CDD" id="cd00838">
    <property type="entry name" value="MPP_superfamily"/>
    <property type="match status" value="1"/>
</dbReference>
<dbReference type="Pfam" id="PF00149">
    <property type="entry name" value="Metallophos"/>
    <property type="match status" value="1"/>
</dbReference>
<evidence type="ECO:0000259" key="5">
    <source>
        <dbReference type="Pfam" id="PF00149"/>
    </source>
</evidence>
<dbReference type="SUPFAM" id="SSF56300">
    <property type="entry name" value="Metallo-dependent phosphatases"/>
    <property type="match status" value="1"/>
</dbReference>
<keyword evidence="3" id="KW-0408">Iron</keyword>
<name>A0A839AAD1_9HYPH</name>
<evidence type="ECO:0000256" key="1">
    <source>
        <dbReference type="ARBA" id="ARBA00022723"/>
    </source>
</evidence>
<keyword evidence="2" id="KW-0378">Hydrolase</keyword>
<dbReference type="AlphaFoldDB" id="A0A839AAD1"/>
<dbReference type="GO" id="GO:0016787">
    <property type="term" value="F:hydrolase activity"/>
    <property type="evidence" value="ECO:0007669"/>
    <property type="project" value="UniProtKB-KW"/>
</dbReference>
<comment type="caution">
    <text evidence="6">The sequence shown here is derived from an EMBL/GenBank/DDBJ whole genome shotgun (WGS) entry which is preliminary data.</text>
</comment>
<accession>A0A839AAD1</accession>
<evidence type="ECO:0000256" key="4">
    <source>
        <dbReference type="ARBA" id="ARBA00025742"/>
    </source>
</evidence>
<evidence type="ECO:0000256" key="2">
    <source>
        <dbReference type="ARBA" id="ARBA00022801"/>
    </source>
</evidence>
<dbReference type="GO" id="GO:0046872">
    <property type="term" value="F:metal ion binding"/>
    <property type="evidence" value="ECO:0007669"/>
    <property type="project" value="UniProtKB-KW"/>
</dbReference>
<dbReference type="InterPro" id="IPR004843">
    <property type="entry name" value="Calcineurin-like_PHP"/>
</dbReference>
<dbReference type="RefSeq" id="WP_182161447.1">
    <property type="nucleotide sequence ID" value="NZ_JACFXV010000029.1"/>
</dbReference>
<evidence type="ECO:0000313" key="6">
    <source>
        <dbReference type="EMBL" id="MBA5775719.1"/>
    </source>
</evidence>
<dbReference type="PANTHER" id="PTHR42988:SF2">
    <property type="entry name" value="CYCLIC NUCLEOTIDE PHOSPHODIESTERASE CBUA0032-RELATED"/>
    <property type="match status" value="1"/>
</dbReference>
<keyword evidence="7" id="KW-1185">Reference proteome</keyword>